<protein>
    <recommendedName>
        <fullName evidence="4">PAS domain-containing protein</fullName>
    </recommendedName>
</protein>
<gene>
    <name evidence="2" type="ORF">H4R20_001011</name>
</gene>
<evidence type="ECO:0008006" key="4">
    <source>
        <dbReference type="Google" id="ProtNLM"/>
    </source>
</evidence>
<feature type="compositionally biased region" description="Polar residues" evidence="1">
    <location>
        <begin position="1"/>
        <end position="17"/>
    </location>
</feature>
<dbReference type="AlphaFoldDB" id="A0A9W8I054"/>
<evidence type="ECO:0000313" key="3">
    <source>
        <dbReference type="Proteomes" id="UP001140094"/>
    </source>
</evidence>
<feature type="region of interest" description="Disordered" evidence="1">
    <location>
        <begin position="316"/>
        <end position="340"/>
    </location>
</feature>
<name>A0A9W8I054_9FUNG</name>
<organism evidence="2 3">
    <name type="scientific">Coemansia guatemalensis</name>
    <dbReference type="NCBI Taxonomy" id="2761395"/>
    <lineage>
        <taxon>Eukaryota</taxon>
        <taxon>Fungi</taxon>
        <taxon>Fungi incertae sedis</taxon>
        <taxon>Zoopagomycota</taxon>
        <taxon>Kickxellomycotina</taxon>
        <taxon>Kickxellomycetes</taxon>
        <taxon>Kickxellales</taxon>
        <taxon>Kickxellaceae</taxon>
        <taxon>Coemansia</taxon>
    </lineage>
</organism>
<evidence type="ECO:0000313" key="2">
    <source>
        <dbReference type="EMBL" id="KAJ2808099.1"/>
    </source>
</evidence>
<proteinExistence type="predicted"/>
<sequence length="364" mass="40699">MTTDQPTSTAVAGQQATKPDRPTYIGIHTRDETTQVLYVSSGCRQGVGFTPEYVMKQRAKDFIADEFDSNDYASVYASRETTNPFTEEEEDEDEANAYIMYVNLKSASGTPILTRVTSFKCDNCVIYVGMAFPEIPYSNRRELEVQMLDGAMKRLNVTREREMKIEARRQLASDPNTRTPLYYARSKQVKAAFVLENPEVTGVELQETGRRPTGPLIAFVTGSVSRLIDADTSDLMSYPFLKLVAPEDVLHVSKYFDRLGESTDVMFENFSLLNRPHIIEGDIFVSDEENTRIVVECLGAAVQDGVALLLRMVRSQPPPRRDSEGNYIRTSSQDIDGNGGYVSLSELISSDPDTSDAPGWSKLR</sequence>
<feature type="region of interest" description="Disordered" evidence="1">
    <location>
        <begin position="1"/>
        <end position="21"/>
    </location>
</feature>
<dbReference type="OrthoDB" id="411251at2759"/>
<evidence type="ECO:0000256" key="1">
    <source>
        <dbReference type="SAM" id="MobiDB-lite"/>
    </source>
</evidence>
<reference evidence="2" key="1">
    <citation type="submission" date="2022-07" db="EMBL/GenBank/DDBJ databases">
        <title>Phylogenomic reconstructions and comparative analyses of Kickxellomycotina fungi.</title>
        <authorList>
            <person name="Reynolds N.K."/>
            <person name="Stajich J.E."/>
            <person name="Barry K."/>
            <person name="Grigoriev I.V."/>
            <person name="Crous P."/>
            <person name="Smith M.E."/>
        </authorList>
    </citation>
    <scope>NUCLEOTIDE SEQUENCE</scope>
    <source>
        <strain evidence="2">NRRL 1565</strain>
    </source>
</reference>
<accession>A0A9W8I054</accession>
<dbReference type="EMBL" id="JANBUO010000067">
    <property type="protein sequence ID" value="KAJ2808099.1"/>
    <property type="molecule type" value="Genomic_DNA"/>
</dbReference>
<keyword evidence="3" id="KW-1185">Reference proteome</keyword>
<comment type="caution">
    <text evidence="2">The sequence shown here is derived from an EMBL/GenBank/DDBJ whole genome shotgun (WGS) entry which is preliminary data.</text>
</comment>
<dbReference type="Proteomes" id="UP001140094">
    <property type="component" value="Unassembled WGS sequence"/>
</dbReference>